<comment type="caution">
    <text evidence="2">The sequence shown here is derived from an EMBL/GenBank/DDBJ whole genome shotgun (WGS) entry which is preliminary data.</text>
</comment>
<evidence type="ECO:0000256" key="1">
    <source>
        <dbReference type="SAM" id="MobiDB-lite"/>
    </source>
</evidence>
<dbReference type="EMBL" id="BGZK01004873">
    <property type="protein sequence ID" value="GBP11346.1"/>
    <property type="molecule type" value="Genomic_DNA"/>
</dbReference>
<gene>
    <name evidence="2" type="ORF">EVAR_101699_1</name>
</gene>
<sequence>MVDLLNVLLIDRTLTLRRWRRRKCPSGVSRPRGPLSHPPAPGPQEMAAGAETATSGEVKRAVVEFSRHPLLFSEHLRAPDDPVTAQTMIRRWRRYASNNCLFRSGAALIAFAH</sequence>
<evidence type="ECO:0000313" key="2">
    <source>
        <dbReference type="EMBL" id="GBP11346.1"/>
    </source>
</evidence>
<name>A0A4C1TB02_EUMVA</name>
<keyword evidence="3" id="KW-1185">Reference proteome</keyword>
<reference evidence="2 3" key="1">
    <citation type="journal article" date="2019" name="Commun. Biol.">
        <title>The bagworm genome reveals a unique fibroin gene that provides high tensile strength.</title>
        <authorList>
            <person name="Kono N."/>
            <person name="Nakamura H."/>
            <person name="Ohtoshi R."/>
            <person name="Tomita M."/>
            <person name="Numata K."/>
            <person name="Arakawa K."/>
        </authorList>
    </citation>
    <scope>NUCLEOTIDE SEQUENCE [LARGE SCALE GENOMIC DNA]</scope>
</reference>
<accession>A0A4C1TB02</accession>
<feature type="region of interest" description="Disordered" evidence="1">
    <location>
        <begin position="23"/>
        <end position="54"/>
    </location>
</feature>
<proteinExistence type="predicted"/>
<protein>
    <submittedName>
        <fullName evidence="2">Uncharacterized protein</fullName>
    </submittedName>
</protein>
<dbReference type="AlphaFoldDB" id="A0A4C1TB02"/>
<evidence type="ECO:0000313" key="3">
    <source>
        <dbReference type="Proteomes" id="UP000299102"/>
    </source>
</evidence>
<dbReference type="Proteomes" id="UP000299102">
    <property type="component" value="Unassembled WGS sequence"/>
</dbReference>
<organism evidence="2 3">
    <name type="scientific">Eumeta variegata</name>
    <name type="common">Bagworm moth</name>
    <name type="synonym">Eumeta japonica</name>
    <dbReference type="NCBI Taxonomy" id="151549"/>
    <lineage>
        <taxon>Eukaryota</taxon>
        <taxon>Metazoa</taxon>
        <taxon>Ecdysozoa</taxon>
        <taxon>Arthropoda</taxon>
        <taxon>Hexapoda</taxon>
        <taxon>Insecta</taxon>
        <taxon>Pterygota</taxon>
        <taxon>Neoptera</taxon>
        <taxon>Endopterygota</taxon>
        <taxon>Lepidoptera</taxon>
        <taxon>Glossata</taxon>
        <taxon>Ditrysia</taxon>
        <taxon>Tineoidea</taxon>
        <taxon>Psychidae</taxon>
        <taxon>Oiketicinae</taxon>
        <taxon>Eumeta</taxon>
    </lineage>
</organism>